<dbReference type="AlphaFoldDB" id="A0A9D4P533"/>
<feature type="compositionally biased region" description="Low complexity" evidence="2">
    <location>
        <begin position="11"/>
        <end position="32"/>
    </location>
</feature>
<reference evidence="4" key="1">
    <citation type="submission" date="2020-06" db="EMBL/GenBank/DDBJ databases">
        <authorList>
            <person name="Ji K."/>
            <person name="Li J."/>
        </authorList>
    </citation>
    <scope>NUCLEOTIDE SEQUENCE</scope>
    <source>
        <strain evidence="4">JKM2019</strain>
        <tissue evidence="4">Whole body</tissue>
    </source>
</reference>
<name>A0A9D4P533_DERFA</name>
<dbReference type="InterPro" id="IPR014716">
    <property type="entry name" value="Fibrinogen_a/b/g_C_1"/>
</dbReference>
<feature type="domain" description="Fibrinogen C-terminal" evidence="3">
    <location>
        <begin position="480"/>
        <end position="751"/>
    </location>
</feature>
<keyword evidence="1" id="KW-0175">Coiled coil</keyword>
<protein>
    <recommendedName>
        <fullName evidence="3">Fibrinogen C-terminal domain-containing protein</fullName>
    </recommendedName>
</protein>
<proteinExistence type="predicted"/>
<feature type="region of interest" description="Disordered" evidence="2">
    <location>
        <begin position="9"/>
        <end position="32"/>
    </location>
</feature>
<dbReference type="EMBL" id="SDOV01000001">
    <property type="protein sequence ID" value="KAH7644996.1"/>
    <property type="molecule type" value="Genomic_DNA"/>
</dbReference>
<evidence type="ECO:0000313" key="4">
    <source>
        <dbReference type="EMBL" id="KAH7644996.1"/>
    </source>
</evidence>
<sequence>MIRRRLIIRRSQQQQQQPQSTPQQKLPITTTTTTTNLGRSIYGLREPFSFQQDNDSDDLTSSDQQQQQTFEITKKMDTMFELIETSFIKTMERIDNLERKMETMQTNFFELIKQSHKESINHGHHHQYESEPIINNSNNNNYPSILNKMYSIHQQTYQICKDALVLPKDNVPNCPTMTAVCSMIRQYRQDKHNNDGSDSTVTGSNNSGSSNSGNRRQDLVISAGNVHHKNYRDHVSDLLLDKRPIGRSHESDDDLDAEAMREVFGLFANWTLDQYVQRMHRNVAEELNVFNFQIKEKFQSLFEKFTKMDMLLKVSDQLSASMLDIRDQLYEDHLTLDKLSDRLQSLDQQQSNNNNDDKQLKCPATIVDDNHETMKNVTNLQIKNLLEEYFEKFLGHLNNSLPLTSVKTSSKRQTSTGVIKSKNESSTTVKFLIYDTANVQKATPASPSYKSISINDQTVTAPVFEPQTRSRLQKSKCSRDANVLYPSSCDELRRYGATCNGVYVILTFGSTMKHVYCDMGHNDGGWTVILRRGKFSSSKYLLNFDQNFNHYRAGFGDMHAGEFWIGLDYVHLVTSNEPHLLQIDLLDIEDNYVSMVYDGFLIGGRNDGYRFYVKGIRKDLLLSSNPNWNITELASIVLRHNRTQFVTADHINPIQSSLPTTMANKQQTFYRECATLFRSGWWYIAPSWSSSIYDNVPLIDSCRHLNQFQLMAPLNIHHEHLSVKWNNWHHDDDQHTTRQLRYIMMKIRPNNR</sequence>
<dbReference type="InterPro" id="IPR002181">
    <property type="entry name" value="Fibrinogen_a/b/g_C_dom"/>
</dbReference>
<comment type="caution">
    <text evidence="4">The sequence shown here is derived from an EMBL/GenBank/DDBJ whole genome shotgun (WGS) entry which is preliminary data.</text>
</comment>
<dbReference type="Proteomes" id="UP000828236">
    <property type="component" value="Unassembled WGS sequence"/>
</dbReference>
<dbReference type="GO" id="GO:0005615">
    <property type="term" value="C:extracellular space"/>
    <property type="evidence" value="ECO:0007669"/>
    <property type="project" value="TreeGrafter"/>
</dbReference>
<dbReference type="PROSITE" id="PS51406">
    <property type="entry name" value="FIBRINOGEN_C_2"/>
    <property type="match status" value="1"/>
</dbReference>
<reference evidence="4" key="2">
    <citation type="journal article" date="2021" name="World Allergy Organ. J.">
        <title>Chromosome-level assembly of Dermatophagoides farinae genome and transcriptome reveals two novel allergens Der f 37 and Der f 39.</title>
        <authorList>
            <person name="Chen J."/>
            <person name="Cai Z."/>
            <person name="Fan D."/>
            <person name="Hu J."/>
            <person name="Hou Y."/>
            <person name="He Y."/>
            <person name="Zhang Z."/>
            <person name="Zhao Z."/>
            <person name="Gao P."/>
            <person name="Hu W."/>
            <person name="Sun J."/>
            <person name="Li J."/>
            <person name="Ji K."/>
        </authorList>
    </citation>
    <scope>NUCLEOTIDE SEQUENCE</scope>
    <source>
        <strain evidence="4">JKM2019</strain>
    </source>
</reference>
<feature type="compositionally biased region" description="Low complexity" evidence="2">
    <location>
        <begin position="196"/>
        <end position="214"/>
    </location>
</feature>
<dbReference type="InterPro" id="IPR050373">
    <property type="entry name" value="Fibrinogen_C-term_domain"/>
</dbReference>
<accession>A0A9D4P533</accession>
<dbReference type="InterPro" id="IPR036056">
    <property type="entry name" value="Fibrinogen-like_C"/>
</dbReference>
<evidence type="ECO:0000256" key="1">
    <source>
        <dbReference type="SAM" id="Coils"/>
    </source>
</evidence>
<dbReference type="SUPFAM" id="SSF56496">
    <property type="entry name" value="Fibrinogen C-terminal domain-like"/>
    <property type="match status" value="1"/>
</dbReference>
<dbReference type="Gene3D" id="3.90.215.10">
    <property type="entry name" value="Gamma Fibrinogen, chain A, domain 1"/>
    <property type="match status" value="1"/>
</dbReference>
<dbReference type="Pfam" id="PF00147">
    <property type="entry name" value="Fibrinogen_C"/>
    <property type="match status" value="1"/>
</dbReference>
<organism evidence="4">
    <name type="scientific">Dermatophagoides farinae</name>
    <name type="common">American house dust mite</name>
    <dbReference type="NCBI Taxonomy" id="6954"/>
    <lineage>
        <taxon>Eukaryota</taxon>
        <taxon>Metazoa</taxon>
        <taxon>Ecdysozoa</taxon>
        <taxon>Arthropoda</taxon>
        <taxon>Chelicerata</taxon>
        <taxon>Arachnida</taxon>
        <taxon>Acari</taxon>
        <taxon>Acariformes</taxon>
        <taxon>Sarcoptiformes</taxon>
        <taxon>Astigmata</taxon>
        <taxon>Psoroptidia</taxon>
        <taxon>Analgoidea</taxon>
        <taxon>Pyroglyphidae</taxon>
        <taxon>Dermatophagoidinae</taxon>
        <taxon>Dermatophagoides</taxon>
    </lineage>
</organism>
<evidence type="ECO:0000256" key="2">
    <source>
        <dbReference type="SAM" id="MobiDB-lite"/>
    </source>
</evidence>
<dbReference type="PANTHER" id="PTHR19143">
    <property type="entry name" value="FIBRINOGEN/TENASCIN/ANGIOPOEITIN"/>
    <property type="match status" value="1"/>
</dbReference>
<feature type="region of interest" description="Disordered" evidence="2">
    <location>
        <begin position="190"/>
        <end position="216"/>
    </location>
</feature>
<dbReference type="NCBIfam" id="NF040941">
    <property type="entry name" value="GGGWT_bact"/>
    <property type="match status" value="1"/>
</dbReference>
<dbReference type="SMART" id="SM00186">
    <property type="entry name" value="FBG"/>
    <property type="match status" value="1"/>
</dbReference>
<gene>
    <name evidence="4" type="ORF">HUG17_0534</name>
</gene>
<feature type="coiled-coil region" evidence="1">
    <location>
        <begin position="87"/>
        <end position="114"/>
    </location>
</feature>
<dbReference type="PANTHER" id="PTHR19143:SF327">
    <property type="entry name" value="FI21813P1-RELATED"/>
    <property type="match status" value="1"/>
</dbReference>
<evidence type="ECO:0000259" key="3">
    <source>
        <dbReference type="PROSITE" id="PS51406"/>
    </source>
</evidence>